<dbReference type="AlphaFoldDB" id="A0A8K0KDP8"/>
<name>A0A8K0KDP8_LADFU</name>
<reference evidence="1" key="2">
    <citation type="submission" date="2017-10" db="EMBL/GenBank/DDBJ databases">
        <title>Ladona fulva Genome sequencing and assembly.</title>
        <authorList>
            <person name="Murali S."/>
            <person name="Richards S."/>
            <person name="Bandaranaike D."/>
            <person name="Bellair M."/>
            <person name="Blankenburg K."/>
            <person name="Chao H."/>
            <person name="Dinh H."/>
            <person name="Doddapaneni H."/>
            <person name="Dugan-Rocha S."/>
            <person name="Elkadiri S."/>
            <person name="Gnanaolivu R."/>
            <person name="Hernandez B."/>
            <person name="Skinner E."/>
            <person name="Javaid M."/>
            <person name="Lee S."/>
            <person name="Li M."/>
            <person name="Ming W."/>
            <person name="Munidasa M."/>
            <person name="Muniz J."/>
            <person name="Nguyen L."/>
            <person name="Hughes D."/>
            <person name="Osuji N."/>
            <person name="Pu L.-L."/>
            <person name="Puazo M."/>
            <person name="Qu C."/>
            <person name="Quiroz J."/>
            <person name="Raj R."/>
            <person name="Weissenberger G."/>
            <person name="Xin Y."/>
            <person name="Zou X."/>
            <person name="Han Y."/>
            <person name="Worley K."/>
            <person name="Muzny D."/>
            <person name="Gibbs R."/>
        </authorList>
    </citation>
    <scope>NUCLEOTIDE SEQUENCE</scope>
    <source>
        <strain evidence="1">Sampled in the wild</strain>
    </source>
</reference>
<protein>
    <submittedName>
        <fullName evidence="1">Uncharacterized protein</fullName>
    </submittedName>
</protein>
<dbReference type="OrthoDB" id="6334967at2759"/>
<evidence type="ECO:0000313" key="2">
    <source>
        <dbReference type="Proteomes" id="UP000792457"/>
    </source>
</evidence>
<reference evidence="1" key="1">
    <citation type="submission" date="2013-04" db="EMBL/GenBank/DDBJ databases">
        <authorList>
            <person name="Qu J."/>
            <person name="Murali S.C."/>
            <person name="Bandaranaike D."/>
            <person name="Bellair M."/>
            <person name="Blankenburg K."/>
            <person name="Chao H."/>
            <person name="Dinh H."/>
            <person name="Doddapaneni H."/>
            <person name="Downs B."/>
            <person name="Dugan-Rocha S."/>
            <person name="Elkadiri S."/>
            <person name="Gnanaolivu R.D."/>
            <person name="Hernandez B."/>
            <person name="Javaid M."/>
            <person name="Jayaseelan J.C."/>
            <person name="Lee S."/>
            <person name="Li M."/>
            <person name="Ming W."/>
            <person name="Munidasa M."/>
            <person name="Muniz J."/>
            <person name="Nguyen L."/>
            <person name="Ongeri F."/>
            <person name="Osuji N."/>
            <person name="Pu L.-L."/>
            <person name="Puazo M."/>
            <person name="Qu C."/>
            <person name="Quiroz J."/>
            <person name="Raj R."/>
            <person name="Weissenberger G."/>
            <person name="Xin Y."/>
            <person name="Zou X."/>
            <person name="Han Y."/>
            <person name="Richards S."/>
            <person name="Worley K."/>
            <person name="Muzny D."/>
            <person name="Gibbs R."/>
        </authorList>
    </citation>
    <scope>NUCLEOTIDE SEQUENCE</scope>
    <source>
        <strain evidence="1">Sampled in the wild</strain>
    </source>
</reference>
<comment type="caution">
    <text evidence="1">The sequence shown here is derived from an EMBL/GenBank/DDBJ whole genome shotgun (WGS) entry which is preliminary data.</text>
</comment>
<accession>A0A8K0KDP8</accession>
<dbReference type="EMBL" id="KZ308576">
    <property type="protein sequence ID" value="KAG8231810.1"/>
    <property type="molecule type" value="Genomic_DNA"/>
</dbReference>
<organism evidence="1 2">
    <name type="scientific">Ladona fulva</name>
    <name type="common">Scarce chaser dragonfly</name>
    <name type="synonym">Libellula fulva</name>
    <dbReference type="NCBI Taxonomy" id="123851"/>
    <lineage>
        <taxon>Eukaryota</taxon>
        <taxon>Metazoa</taxon>
        <taxon>Ecdysozoa</taxon>
        <taxon>Arthropoda</taxon>
        <taxon>Hexapoda</taxon>
        <taxon>Insecta</taxon>
        <taxon>Pterygota</taxon>
        <taxon>Palaeoptera</taxon>
        <taxon>Odonata</taxon>
        <taxon>Epiprocta</taxon>
        <taxon>Anisoptera</taxon>
        <taxon>Libelluloidea</taxon>
        <taxon>Libellulidae</taxon>
        <taxon>Ladona</taxon>
    </lineage>
</organism>
<sequence length="250" mass="26414">MFLPSILGAVGKLLGKGVSSLGAASAGASSHGGAIDDFDFKDNHHYDDHGTALSPYSAASSTSSNTLQAAASSGVGSVTYPQNRVETIFGMQEPYYVSGTNGGTVLQRLPAYTTTGGGIYLAAPSAQGTRYTSGTGGTKYKLASVTSTGPTSYGNKFSYVTKNGKNDDRLNAVSDFKVFHNIPSSALLLTTYDPFYSPLLSRVDSVFKQLGRQTEGCRERLVCDLYRNPAKFAPFSNLVSAQLSRPKVET</sequence>
<keyword evidence="2" id="KW-1185">Reference proteome</keyword>
<dbReference type="Proteomes" id="UP000792457">
    <property type="component" value="Unassembled WGS sequence"/>
</dbReference>
<gene>
    <name evidence="1" type="ORF">J437_LFUL012639</name>
</gene>
<evidence type="ECO:0000313" key="1">
    <source>
        <dbReference type="EMBL" id="KAG8231810.1"/>
    </source>
</evidence>
<proteinExistence type="predicted"/>